<dbReference type="CDD" id="cd04184">
    <property type="entry name" value="GT2_RfbC_Mx_like"/>
    <property type="match status" value="1"/>
</dbReference>
<dbReference type="EMBL" id="JBFOHL010000010">
    <property type="protein sequence ID" value="MEW9625035.1"/>
    <property type="molecule type" value="Genomic_DNA"/>
</dbReference>
<dbReference type="PANTHER" id="PTHR43179">
    <property type="entry name" value="RHAMNOSYLTRANSFERASE WBBL"/>
    <property type="match status" value="1"/>
</dbReference>
<proteinExistence type="predicted"/>
<dbReference type="InterPro" id="IPR029044">
    <property type="entry name" value="Nucleotide-diphossugar_trans"/>
</dbReference>
<feature type="domain" description="Glycosyltransferase 2-like" evidence="2">
    <location>
        <begin position="357"/>
        <end position="479"/>
    </location>
</feature>
<sequence length="624" mass="69565">MFVRIRALQHAVIRSIRRARASGLGPVQIVLKTARAIRRGPRGFARHVIAYDQVAQVGGYDRRVPPLAADESHIEGISAYEFWLQHHEPKVDTLLHGPLISVVMPTCNTPESFLREVIASVLAQTYQNWELCIGDDASDLPHVNRYLADISLREPRIRITNCKRRSGIASATNAALALATGEYVALLDHDDLLHPEALAAVAAKLARTNADIVYTDHDCLGEDGHRRLPYFKPDWSLDLFLSQMYLGHLVVFRRDMVSRLGGLRPEMDGAQDYDLVLRCLSDGAKIAHVPCVLYHWRQHSGSTSANADSKPYAHVAGRRAIQDYLDRTRPGAQVLDGAYTFCYDVHYNNTASKPMVSILIPTRDRVELLDTCVCSLREKTSYANYEILVIDNGSIEPETIRWFTQMSIQAGVRVLPADMPFNWSALNNLAAREAQGKVLVFLNNDTEIIDGEWLDRLVDVALRPDVGACGPLLLYDDMTIQHAGVVVGMGGWADHVFKGLQPAHVQDCFSSPVMRRNVLAVTGACMAMEKAKFDVIGGFDESFIICGSDVEICLRAFHRGLLNVYVPEAKLIHHESKTRDPGNIPQTDFVRSAQTYSPYRTAGDPYFNPNLDPMSSVPRLRDMP</sequence>
<dbReference type="Proteomes" id="UP001556170">
    <property type="component" value="Unassembled WGS sequence"/>
</dbReference>
<dbReference type="SUPFAM" id="SSF53448">
    <property type="entry name" value="Nucleotide-diphospho-sugar transferases"/>
    <property type="match status" value="2"/>
</dbReference>
<accession>A0ABV3QQZ9</accession>
<dbReference type="PANTHER" id="PTHR43179:SF7">
    <property type="entry name" value="RHAMNOSYLTRANSFERASE WBBL"/>
    <property type="match status" value="1"/>
</dbReference>
<reference evidence="3 4" key="1">
    <citation type="submission" date="2024-06" db="EMBL/GenBank/DDBJ databases">
        <authorList>
            <person name="Woo H."/>
        </authorList>
    </citation>
    <scope>NUCLEOTIDE SEQUENCE [LARGE SCALE GENOMIC DNA]</scope>
    <source>
        <strain evidence="3 4">S2-g</strain>
    </source>
</reference>
<dbReference type="InterPro" id="IPR001173">
    <property type="entry name" value="Glyco_trans_2-like"/>
</dbReference>
<dbReference type="RefSeq" id="WP_367845326.1">
    <property type="nucleotide sequence ID" value="NZ_JBFOHL010000010.1"/>
</dbReference>
<keyword evidence="3" id="KW-0328">Glycosyltransferase</keyword>
<dbReference type="CDD" id="cd04186">
    <property type="entry name" value="GT_2_like_c"/>
    <property type="match status" value="1"/>
</dbReference>
<dbReference type="GO" id="GO:0016757">
    <property type="term" value="F:glycosyltransferase activity"/>
    <property type="evidence" value="ECO:0007669"/>
    <property type="project" value="UniProtKB-KW"/>
</dbReference>
<name>A0ABV3QQZ9_9GAMM</name>
<feature type="domain" description="Glycosyltransferase 2-like" evidence="2">
    <location>
        <begin position="101"/>
        <end position="256"/>
    </location>
</feature>
<dbReference type="EC" id="2.4.-.-" evidence="3"/>
<evidence type="ECO:0000256" key="1">
    <source>
        <dbReference type="SAM" id="MobiDB-lite"/>
    </source>
</evidence>
<evidence type="ECO:0000259" key="2">
    <source>
        <dbReference type="Pfam" id="PF00535"/>
    </source>
</evidence>
<comment type="caution">
    <text evidence="3">The sequence shown here is derived from an EMBL/GenBank/DDBJ whole genome shotgun (WGS) entry which is preliminary data.</text>
</comment>
<dbReference type="Gene3D" id="3.90.550.10">
    <property type="entry name" value="Spore Coat Polysaccharide Biosynthesis Protein SpsA, Chain A"/>
    <property type="match status" value="2"/>
</dbReference>
<dbReference type="Pfam" id="PF00535">
    <property type="entry name" value="Glycos_transf_2"/>
    <property type="match status" value="2"/>
</dbReference>
<organism evidence="3 4">
    <name type="scientific">Rhodanobacter geophilus</name>
    <dbReference type="NCBI Taxonomy" id="3162488"/>
    <lineage>
        <taxon>Bacteria</taxon>
        <taxon>Pseudomonadati</taxon>
        <taxon>Pseudomonadota</taxon>
        <taxon>Gammaproteobacteria</taxon>
        <taxon>Lysobacterales</taxon>
        <taxon>Rhodanobacteraceae</taxon>
        <taxon>Rhodanobacter</taxon>
    </lineage>
</organism>
<gene>
    <name evidence="3" type="ORF">ABQJ56_12460</name>
</gene>
<keyword evidence="4" id="KW-1185">Reference proteome</keyword>
<protein>
    <submittedName>
        <fullName evidence="3">Glycosyltransferase family 2 protein</fullName>
        <ecNumber evidence="3">2.4.-.-</ecNumber>
    </submittedName>
</protein>
<keyword evidence="3" id="KW-0808">Transferase</keyword>
<evidence type="ECO:0000313" key="4">
    <source>
        <dbReference type="Proteomes" id="UP001556170"/>
    </source>
</evidence>
<evidence type="ECO:0000313" key="3">
    <source>
        <dbReference type="EMBL" id="MEW9625035.1"/>
    </source>
</evidence>
<feature type="region of interest" description="Disordered" evidence="1">
    <location>
        <begin position="602"/>
        <end position="624"/>
    </location>
</feature>